<feature type="compositionally biased region" description="Low complexity" evidence="1">
    <location>
        <begin position="116"/>
        <end position="125"/>
    </location>
</feature>
<sequence>MPTFTTVALENLLEPTVRISLKKNLNSVVGPANELPDPNLDSNPRHLYISPALYVTPEQAPIAEYSSPDPLSPSPYVVNHKRRLLGGNEIRSEVPDLPPVGESSDFRLEEEEESVGDNFVNNNNLVDDDDENGVDDLVSEGEARQIESRSFVSAQGEFFDANDDFSSDGSISNTPSSSYRIESELHALRFSLREEIERRNSAEQTVILMHCQWKRISKLMSQAGFTFPAPPAAGDILELDNKMDQFCQEVVVSRFVAESIGRGEARAEAEEAAAKVLESKDQEIMRLRDRLQYYETVNHDMSQRKLVEVARRQQDRKKRRRRWIWSVMGLSVATAASLVAYSSYVGSPTSKYLPLLKSGDSKTS</sequence>
<keyword evidence="4" id="KW-1185">Reference proteome</keyword>
<accession>A0ABD3RTS5</accession>
<organism evidence="3 4">
    <name type="scientific">Penstemon smallii</name>
    <dbReference type="NCBI Taxonomy" id="265156"/>
    <lineage>
        <taxon>Eukaryota</taxon>
        <taxon>Viridiplantae</taxon>
        <taxon>Streptophyta</taxon>
        <taxon>Embryophyta</taxon>
        <taxon>Tracheophyta</taxon>
        <taxon>Spermatophyta</taxon>
        <taxon>Magnoliopsida</taxon>
        <taxon>eudicotyledons</taxon>
        <taxon>Gunneridae</taxon>
        <taxon>Pentapetalae</taxon>
        <taxon>asterids</taxon>
        <taxon>lamiids</taxon>
        <taxon>Lamiales</taxon>
        <taxon>Plantaginaceae</taxon>
        <taxon>Cheloneae</taxon>
        <taxon>Penstemon</taxon>
    </lineage>
</organism>
<name>A0ABD3RTS5_9LAMI</name>
<gene>
    <name evidence="3" type="ORF">ACJIZ3_015854</name>
</gene>
<dbReference type="Proteomes" id="UP001634393">
    <property type="component" value="Unassembled WGS sequence"/>
</dbReference>
<comment type="caution">
    <text evidence="3">The sequence shown here is derived from an EMBL/GenBank/DDBJ whole genome shotgun (WGS) entry which is preliminary data.</text>
</comment>
<keyword evidence="2" id="KW-1133">Transmembrane helix</keyword>
<feature type="region of interest" description="Disordered" evidence="1">
    <location>
        <begin position="91"/>
        <end position="135"/>
    </location>
</feature>
<reference evidence="3 4" key="1">
    <citation type="submission" date="2024-12" db="EMBL/GenBank/DDBJ databases">
        <title>The unique morphological basis and parallel evolutionary history of personate flowers in Penstemon.</title>
        <authorList>
            <person name="Depatie T.H."/>
            <person name="Wessinger C.A."/>
        </authorList>
    </citation>
    <scope>NUCLEOTIDE SEQUENCE [LARGE SCALE GENOMIC DNA]</scope>
    <source>
        <strain evidence="3">WTNN_2</strain>
        <tissue evidence="3">Leaf</tissue>
    </source>
</reference>
<dbReference type="EMBL" id="JBJXBP010000008">
    <property type="protein sequence ID" value="KAL3814586.1"/>
    <property type="molecule type" value="Genomic_DNA"/>
</dbReference>
<protein>
    <submittedName>
        <fullName evidence="3">Uncharacterized protein</fullName>
    </submittedName>
</protein>
<keyword evidence="2" id="KW-0472">Membrane</keyword>
<feature type="transmembrane region" description="Helical" evidence="2">
    <location>
        <begin position="323"/>
        <end position="344"/>
    </location>
</feature>
<keyword evidence="2" id="KW-0812">Transmembrane</keyword>
<evidence type="ECO:0000313" key="4">
    <source>
        <dbReference type="Proteomes" id="UP001634393"/>
    </source>
</evidence>
<evidence type="ECO:0000313" key="3">
    <source>
        <dbReference type="EMBL" id="KAL3814586.1"/>
    </source>
</evidence>
<dbReference type="PANTHER" id="PTHR35490:SF3">
    <property type="entry name" value="(WILD MALAYSIAN BANANA) HYPOTHETICAL PROTEIN"/>
    <property type="match status" value="1"/>
</dbReference>
<dbReference type="AlphaFoldDB" id="A0ABD3RTS5"/>
<evidence type="ECO:0000256" key="2">
    <source>
        <dbReference type="SAM" id="Phobius"/>
    </source>
</evidence>
<proteinExistence type="predicted"/>
<feature type="compositionally biased region" description="Acidic residues" evidence="1">
    <location>
        <begin position="126"/>
        <end position="135"/>
    </location>
</feature>
<evidence type="ECO:0000256" key="1">
    <source>
        <dbReference type="SAM" id="MobiDB-lite"/>
    </source>
</evidence>
<dbReference type="PANTHER" id="PTHR35490">
    <property type="entry name" value="BACTERIOPHAGE N4 ADSORPTION B PROTEIN"/>
    <property type="match status" value="1"/>
</dbReference>